<feature type="region of interest" description="Disordered" evidence="1">
    <location>
        <begin position="95"/>
        <end position="166"/>
    </location>
</feature>
<organism evidence="2 3">
    <name type="scientific">Cercophora newfieldiana</name>
    <dbReference type="NCBI Taxonomy" id="92897"/>
    <lineage>
        <taxon>Eukaryota</taxon>
        <taxon>Fungi</taxon>
        <taxon>Dikarya</taxon>
        <taxon>Ascomycota</taxon>
        <taxon>Pezizomycotina</taxon>
        <taxon>Sordariomycetes</taxon>
        <taxon>Sordariomycetidae</taxon>
        <taxon>Sordariales</taxon>
        <taxon>Lasiosphaeriaceae</taxon>
        <taxon>Cercophora</taxon>
    </lineage>
</organism>
<dbReference type="AlphaFoldDB" id="A0AA40CX90"/>
<feature type="compositionally biased region" description="Polar residues" evidence="1">
    <location>
        <begin position="21"/>
        <end position="30"/>
    </location>
</feature>
<dbReference type="EMBL" id="JAULSV010000002">
    <property type="protein sequence ID" value="KAK0652553.1"/>
    <property type="molecule type" value="Genomic_DNA"/>
</dbReference>
<keyword evidence="3" id="KW-1185">Reference proteome</keyword>
<gene>
    <name evidence="2" type="ORF">B0T16DRAFT_454912</name>
</gene>
<evidence type="ECO:0000313" key="2">
    <source>
        <dbReference type="EMBL" id="KAK0652553.1"/>
    </source>
</evidence>
<protein>
    <submittedName>
        <fullName evidence="2">Uncharacterized protein</fullName>
    </submittedName>
</protein>
<name>A0AA40CX90_9PEZI</name>
<comment type="caution">
    <text evidence="2">The sequence shown here is derived from an EMBL/GenBank/DDBJ whole genome shotgun (WGS) entry which is preliminary data.</text>
</comment>
<reference evidence="2" key="1">
    <citation type="submission" date="2023-06" db="EMBL/GenBank/DDBJ databases">
        <title>Genome-scale phylogeny and comparative genomics of the fungal order Sordariales.</title>
        <authorList>
            <consortium name="Lawrence Berkeley National Laboratory"/>
            <person name="Hensen N."/>
            <person name="Bonometti L."/>
            <person name="Westerberg I."/>
            <person name="Brannstrom I.O."/>
            <person name="Guillou S."/>
            <person name="Cros-Aarteil S."/>
            <person name="Calhoun S."/>
            <person name="Haridas S."/>
            <person name="Kuo A."/>
            <person name="Mondo S."/>
            <person name="Pangilinan J."/>
            <person name="Riley R."/>
            <person name="Labutti K."/>
            <person name="Andreopoulos B."/>
            <person name="Lipzen A."/>
            <person name="Chen C."/>
            <person name="Yanf M."/>
            <person name="Daum C."/>
            <person name="Ng V."/>
            <person name="Clum A."/>
            <person name="Steindorff A."/>
            <person name="Ohm R."/>
            <person name="Martin F."/>
            <person name="Silar P."/>
            <person name="Natvig D."/>
            <person name="Lalanne C."/>
            <person name="Gautier V."/>
            <person name="Ament-Velasquez S.L."/>
            <person name="Kruys A."/>
            <person name="Hutchinson M.I."/>
            <person name="Powell A.J."/>
            <person name="Barry K."/>
            <person name="Miller A.N."/>
            <person name="Grigoriev I.V."/>
            <person name="Debuchy R."/>
            <person name="Gladieux P."/>
            <person name="Thoren M.H."/>
            <person name="Johannesson H."/>
        </authorList>
    </citation>
    <scope>NUCLEOTIDE SEQUENCE</scope>
    <source>
        <strain evidence="2">SMH2532-1</strain>
    </source>
</reference>
<evidence type="ECO:0000313" key="3">
    <source>
        <dbReference type="Proteomes" id="UP001174936"/>
    </source>
</evidence>
<feature type="region of interest" description="Disordered" evidence="1">
    <location>
        <begin position="1"/>
        <end position="55"/>
    </location>
</feature>
<dbReference type="Proteomes" id="UP001174936">
    <property type="component" value="Unassembled WGS sequence"/>
</dbReference>
<sequence length="166" mass="19214">MWFHKGHRRFEGESQHRPAGQCQTERPSQPRSEKRLPFSRSRTSTRRGRFAWSAKERDFGRSGFAKPTKIWEERYMETKKSTRHRFLRKNAALKRTQRWDSEDRMPIIATAPSEWDNSTLGEDAPSSTEPETESESGKLVDEDGSHPGTKDGIQSLATRSRLHDNA</sequence>
<feature type="compositionally biased region" description="Basic and acidic residues" evidence="1">
    <location>
        <begin position="135"/>
        <end position="149"/>
    </location>
</feature>
<evidence type="ECO:0000256" key="1">
    <source>
        <dbReference type="SAM" id="MobiDB-lite"/>
    </source>
</evidence>
<accession>A0AA40CX90</accession>
<proteinExistence type="predicted"/>